<evidence type="ECO:0000259" key="5">
    <source>
        <dbReference type="Pfam" id="PF03171"/>
    </source>
</evidence>
<keyword evidence="2" id="KW-0479">Metal-binding</keyword>
<dbReference type="InterPro" id="IPR027443">
    <property type="entry name" value="IPNS-like_sf"/>
</dbReference>
<dbReference type="Gene3D" id="2.60.120.330">
    <property type="entry name" value="B-lactam Antibiotic, Isopenicillin N Synthase, Chain"/>
    <property type="match status" value="2"/>
</dbReference>
<dbReference type="Pfam" id="PF14226">
    <property type="entry name" value="DIOX_N"/>
    <property type="match status" value="1"/>
</dbReference>
<dbReference type="EMBL" id="RBNI01004912">
    <property type="protein sequence ID" value="RUP47139.1"/>
    <property type="molecule type" value="Genomic_DNA"/>
</dbReference>
<dbReference type="SUPFAM" id="SSF51197">
    <property type="entry name" value="Clavaminate synthase-like"/>
    <property type="match status" value="3"/>
</dbReference>
<organism evidence="7 8">
    <name type="scientific">Jimgerdemannia flammicorona</name>
    <dbReference type="NCBI Taxonomy" id="994334"/>
    <lineage>
        <taxon>Eukaryota</taxon>
        <taxon>Fungi</taxon>
        <taxon>Fungi incertae sedis</taxon>
        <taxon>Mucoromycota</taxon>
        <taxon>Mucoromycotina</taxon>
        <taxon>Endogonomycetes</taxon>
        <taxon>Endogonales</taxon>
        <taxon>Endogonaceae</taxon>
        <taxon>Jimgerdemannia</taxon>
    </lineage>
</organism>
<accession>A0A433D8F6</accession>
<comment type="caution">
    <text evidence="7">The sequence shown here is derived from an EMBL/GenBank/DDBJ whole genome shotgun (WGS) entry which is preliminary data.</text>
</comment>
<evidence type="ECO:0000259" key="6">
    <source>
        <dbReference type="Pfam" id="PF14226"/>
    </source>
</evidence>
<reference evidence="7 8" key="1">
    <citation type="journal article" date="2018" name="New Phytol.">
        <title>Phylogenomics of Endogonaceae and evolution of mycorrhizas within Mucoromycota.</title>
        <authorList>
            <person name="Chang Y."/>
            <person name="Desiro A."/>
            <person name="Na H."/>
            <person name="Sandor L."/>
            <person name="Lipzen A."/>
            <person name="Clum A."/>
            <person name="Barry K."/>
            <person name="Grigoriev I.V."/>
            <person name="Martin F.M."/>
            <person name="Stajich J.E."/>
            <person name="Smith M.E."/>
            <person name="Bonito G."/>
            <person name="Spatafora J.W."/>
        </authorList>
    </citation>
    <scope>NUCLEOTIDE SEQUENCE [LARGE SCALE GENOMIC DNA]</scope>
    <source>
        <strain evidence="7 8">GMNB39</strain>
    </source>
</reference>
<comment type="similarity">
    <text evidence="1">Belongs to the iron/ascorbate-dependent oxidoreductase family.</text>
</comment>
<gene>
    <name evidence="7" type="ORF">BC936DRAFT_146086</name>
</gene>
<sequence length="499" mass="57321">MSTTPTPPSLPIIDISAFVHPDPDPNIAADRKRATAHRVHEACRDAGFFYLTGHGIETEVMEKVLRLAKEFFLRPDEEKAELSISRNDQARGYQRLGENVTRYKKDFHEVPPFIPGLDLYKPVTAEHYVVRNNLPLRGENLWPKNPPEFRAEFEDYVERMKRLGQAVMGAMAMGLGMEESYFERFLDDSFWCVEGVGRGHLGQFENLKERVRLLWSPSHTENSVYIHTYGWQGYARDRIPTAPAGRGRSRWSELRRTYGYVKIGVMSWFVLCNEIEDVVGNPIPVYMGIELDQACRRLIERSFIPCTTYFMPIGTNWWGTDYGCVSNSAFHVFCFGVRSWCLTFLLTDSTKGALQVLSKEDQWITADPIPGTYVVNIGDMVNVRILSPRIRVKRDVCAGLDQWPLPLHAPPRRPHRRLIPRVVSISFVFLDEYSYACISHIFIFIRTTSIPFFYEPNFDARIEPLPVCVAVGEEPQYKPVLYGQHLLGKVANNFDIVQI</sequence>
<proteinExistence type="inferred from homology"/>
<dbReference type="PANTHER" id="PTHR10209">
    <property type="entry name" value="OXIDOREDUCTASE, 2OG-FE II OXYGENASE FAMILY PROTEIN"/>
    <property type="match status" value="1"/>
</dbReference>
<dbReference type="OrthoDB" id="288590at2759"/>
<evidence type="ECO:0008006" key="9">
    <source>
        <dbReference type="Google" id="ProtNLM"/>
    </source>
</evidence>
<evidence type="ECO:0000313" key="8">
    <source>
        <dbReference type="Proteomes" id="UP000268093"/>
    </source>
</evidence>
<evidence type="ECO:0000313" key="7">
    <source>
        <dbReference type="EMBL" id="RUP47139.1"/>
    </source>
</evidence>
<protein>
    <recommendedName>
        <fullName evidence="9">Non-haem dioxygenase N-terminal domain-containing protein</fullName>
    </recommendedName>
</protein>
<feature type="domain" description="Isopenicillin N synthase-like Fe(2+) 2OG dioxygenase" evidence="5">
    <location>
        <begin position="341"/>
        <end position="381"/>
    </location>
</feature>
<dbReference type="PRINTS" id="PR00682">
    <property type="entry name" value="IPNSYNTHASE"/>
</dbReference>
<evidence type="ECO:0000256" key="2">
    <source>
        <dbReference type="ARBA" id="ARBA00022723"/>
    </source>
</evidence>
<evidence type="ECO:0000256" key="3">
    <source>
        <dbReference type="ARBA" id="ARBA00023002"/>
    </source>
</evidence>
<dbReference type="PANTHER" id="PTHR10209:SF881">
    <property type="entry name" value="FI07970P-RELATED"/>
    <property type="match status" value="1"/>
</dbReference>
<dbReference type="Proteomes" id="UP000268093">
    <property type="component" value="Unassembled WGS sequence"/>
</dbReference>
<keyword evidence="3" id="KW-0560">Oxidoreductase</keyword>
<dbReference type="GO" id="GO:0016491">
    <property type="term" value="F:oxidoreductase activity"/>
    <property type="evidence" value="ECO:0007669"/>
    <property type="project" value="UniProtKB-KW"/>
</dbReference>
<dbReference type="AlphaFoldDB" id="A0A433D8F6"/>
<dbReference type="Pfam" id="PF03171">
    <property type="entry name" value="2OG-FeII_Oxy"/>
    <property type="match status" value="1"/>
</dbReference>
<dbReference type="InterPro" id="IPR044861">
    <property type="entry name" value="IPNS-like_FE2OG_OXY"/>
</dbReference>
<keyword evidence="8" id="KW-1185">Reference proteome</keyword>
<evidence type="ECO:0000256" key="1">
    <source>
        <dbReference type="ARBA" id="ARBA00008056"/>
    </source>
</evidence>
<keyword evidence="4" id="KW-0408">Iron</keyword>
<name>A0A433D8F6_9FUNG</name>
<evidence type="ECO:0000256" key="4">
    <source>
        <dbReference type="ARBA" id="ARBA00023004"/>
    </source>
</evidence>
<dbReference type="InterPro" id="IPR026992">
    <property type="entry name" value="DIOX_N"/>
</dbReference>
<dbReference type="GO" id="GO:0046872">
    <property type="term" value="F:metal ion binding"/>
    <property type="evidence" value="ECO:0007669"/>
    <property type="project" value="UniProtKB-KW"/>
</dbReference>
<feature type="domain" description="Non-haem dioxygenase N-terminal" evidence="6">
    <location>
        <begin position="10"/>
        <end position="145"/>
    </location>
</feature>